<keyword evidence="3" id="KW-1185">Reference proteome</keyword>
<feature type="compositionally biased region" description="Polar residues" evidence="1">
    <location>
        <begin position="20"/>
        <end position="32"/>
    </location>
</feature>
<reference evidence="2 3" key="1">
    <citation type="submission" date="2020-04" db="EMBL/GenBank/DDBJ databases">
        <title>Azohydromonas sp. isolated from soil.</title>
        <authorList>
            <person name="Dahal R.H."/>
        </authorList>
    </citation>
    <scope>NUCLEOTIDE SEQUENCE [LARGE SCALE GENOMIC DNA]</scope>
    <source>
        <strain evidence="2 3">G-1-1-14</strain>
    </source>
</reference>
<gene>
    <name evidence="2" type="ORF">HHL10_24965</name>
</gene>
<protein>
    <submittedName>
        <fullName evidence="2">Uncharacterized protein</fullName>
    </submittedName>
</protein>
<dbReference type="AlphaFoldDB" id="A0A848FFS4"/>
<evidence type="ECO:0000313" key="2">
    <source>
        <dbReference type="EMBL" id="NML18224.1"/>
    </source>
</evidence>
<comment type="caution">
    <text evidence="2">The sequence shown here is derived from an EMBL/GenBank/DDBJ whole genome shotgun (WGS) entry which is preliminary data.</text>
</comment>
<evidence type="ECO:0000256" key="1">
    <source>
        <dbReference type="SAM" id="MobiDB-lite"/>
    </source>
</evidence>
<dbReference type="EMBL" id="JABBFW010000028">
    <property type="protein sequence ID" value="NML18224.1"/>
    <property type="molecule type" value="Genomic_DNA"/>
</dbReference>
<name>A0A848FFS4_9BURK</name>
<dbReference type="Proteomes" id="UP000574067">
    <property type="component" value="Unassembled WGS sequence"/>
</dbReference>
<dbReference type="RefSeq" id="WP_169163119.1">
    <property type="nucleotide sequence ID" value="NZ_JABBFW010000028.1"/>
</dbReference>
<evidence type="ECO:0000313" key="3">
    <source>
        <dbReference type="Proteomes" id="UP000574067"/>
    </source>
</evidence>
<sequence length="45" mass="4859">MDLRNGLMNQLPRRMAQVPGTVSSAQQDSQRGFGSDDHGSTLVIS</sequence>
<feature type="region of interest" description="Disordered" evidence="1">
    <location>
        <begin position="1"/>
        <end position="45"/>
    </location>
</feature>
<accession>A0A848FFS4</accession>
<proteinExistence type="predicted"/>
<organism evidence="2 3">
    <name type="scientific">Azohydromonas caseinilytica</name>
    <dbReference type="NCBI Taxonomy" id="2728836"/>
    <lineage>
        <taxon>Bacteria</taxon>
        <taxon>Pseudomonadati</taxon>
        <taxon>Pseudomonadota</taxon>
        <taxon>Betaproteobacteria</taxon>
        <taxon>Burkholderiales</taxon>
        <taxon>Sphaerotilaceae</taxon>
        <taxon>Azohydromonas</taxon>
    </lineage>
</organism>